<dbReference type="Pfam" id="PF07686">
    <property type="entry name" value="V-set"/>
    <property type="match status" value="1"/>
</dbReference>
<accession>A0AAV6GZ11</accession>
<dbReference type="Gene3D" id="2.60.40.10">
    <property type="entry name" value="Immunoglobulins"/>
    <property type="match status" value="1"/>
</dbReference>
<feature type="signal peptide" evidence="2">
    <location>
        <begin position="1"/>
        <end position="25"/>
    </location>
</feature>
<dbReference type="SMART" id="SM00409">
    <property type="entry name" value="IG"/>
    <property type="match status" value="1"/>
</dbReference>
<feature type="transmembrane region" description="Helical" evidence="1">
    <location>
        <begin position="164"/>
        <end position="190"/>
    </location>
</feature>
<keyword evidence="1" id="KW-1133">Transmembrane helix</keyword>
<evidence type="ECO:0000313" key="4">
    <source>
        <dbReference type="EMBL" id="KAG5280034.1"/>
    </source>
</evidence>
<dbReference type="GO" id="GO:0016020">
    <property type="term" value="C:membrane"/>
    <property type="evidence" value="ECO:0007669"/>
    <property type="project" value="InterPro"/>
</dbReference>
<dbReference type="InterPro" id="IPR036179">
    <property type="entry name" value="Ig-like_dom_sf"/>
</dbReference>
<keyword evidence="5" id="KW-1185">Reference proteome</keyword>
<name>A0AAV6GZ11_9TELE</name>
<keyword evidence="2" id="KW-0732">Signal</keyword>
<keyword evidence="1" id="KW-0472">Membrane</keyword>
<dbReference type="EMBL" id="JADWDJ010000006">
    <property type="protein sequence ID" value="KAG5280034.1"/>
    <property type="molecule type" value="Genomic_DNA"/>
</dbReference>
<dbReference type="SUPFAM" id="SSF48726">
    <property type="entry name" value="Immunoglobulin"/>
    <property type="match status" value="1"/>
</dbReference>
<evidence type="ECO:0000259" key="3">
    <source>
        <dbReference type="SMART" id="SM00409"/>
    </source>
</evidence>
<dbReference type="GO" id="GO:0038023">
    <property type="term" value="F:signaling receptor activity"/>
    <property type="evidence" value="ECO:0007669"/>
    <property type="project" value="InterPro"/>
</dbReference>
<keyword evidence="1" id="KW-0812">Transmembrane</keyword>
<dbReference type="InterPro" id="IPR039090">
    <property type="entry name" value="CD7"/>
</dbReference>
<comment type="caution">
    <text evidence="4">The sequence shown here is derived from an EMBL/GenBank/DDBJ whole genome shotgun (WGS) entry which is preliminary data.</text>
</comment>
<proteinExistence type="predicted"/>
<organism evidence="4 5">
    <name type="scientific">Alosa alosa</name>
    <name type="common">allis shad</name>
    <dbReference type="NCBI Taxonomy" id="278164"/>
    <lineage>
        <taxon>Eukaryota</taxon>
        <taxon>Metazoa</taxon>
        <taxon>Chordata</taxon>
        <taxon>Craniata</taxon>
        <taxon>Vertebrata</taxon>
        <taxon>Euteleostomi</taxon>
        <taxon>Actinopterygii</taxon>
        <taxon>Neopterygii</taxon>
        <taxon>Teleostei</taxon>
        <taxon>Clupei</taxon>
        <taxon>Clupeiformes</taxon>
        <taxon>Clupeoidei</taxon>
        <taxon>Clupeidae</taxon>
        <taxon>Alosa</taxon>
    </lineage>
</organism>
<evidence type="ECO:0000256" key="2">
    <source>
        <dbReference type="SAM" id="SignalP"/>
    </source>
</evidence>
<reference evidence="4" key="1">
    <citation type="submission" date="2020-10" db="EMBL/GenBank/DDBJ databases">
        <title>Chromosome-scale genome assembly of the Allis shad, Alosa alosa.</title>
        <authorList>
            <person name="Margot Z."/>
            <person name="Christophe K."/>
            <person name="Cabau C."/>
            <person name="Louis A."/>
            <person name="Berthelot C."/>
            <person name="Parey E."/>
            <person name="Roest Crollius H."/>
            <person name="Montfort J."/>
            <person name="Robinson-Rechavi M."/>
            <person name="Bucao C."/>
            <person name="Bouchez O."/>
            <person name="Gislard M."/>
            <person name="Lluch J."/>
            <person name="Milhes M."/>
            <person name="Lampietro C."/>
            <person name="Lopez Roques C."/>
            <person name="Donnadieu C."/>
            <person name="Braasch I."/>
            <person name="Desvignes T."/>
            <person name="Postlethwait J."/>
            <person name="Bobe J."/>
            <person name="Guiguen Y."/>
        </authorList>
    </citation>
    <scope>NUCLEOTIDE SEQUENCE</scope>
    <source>
        <strain evidence="4">M-15738</strain>
        <tissue evidence="4">Blood</tissue>
    </source>
</reference>
<dbReference type="Proteomes" id="UP000823561">
    <property type="component" value="Chromosome 6"/>
</dbReference>
<dbReference type="InterPro" id="IPR013783">
    <property type="entry name" value="Ig-like_fold"/>
</dbReference>
<feature type="chain" id="PRO_5043630335" description="Immunoglobulin domain-containing protein" evidence="2">
    <location>
        <begin position="26"/>
        <end position="220"/>
    </location>
</feature>
<gene>
    <name evidence="4" type="ORF">AALO_G00084200</name>
</gene>
<protein>
    <recommendedName>
        <fullName evidence="3">Immunoglobulin domain-containing protein</fullName>
    </recommendedName>
</protein>
<dbReference type="PANTHER" id="PTHR15343">
    <property type="entry name" value="CD7"/>
    <property type="match status" value="1"/>
</dbReference>
<dbReference type="InterPro" id="IPR003599">
    <property type="entry name" value="Ig_sub"/>
</dbReference>
<dbReference type="InterPro" id="IPR013106">
    <property type="entry name" value="Ig_V-set"/>
</dbReference>
<dbReference type="AlphaFoldDB" id="A0AAV6GZ11"/>
<dbReference type="GO" id="GO:0002250">
    <property type="term" value="P:adaptive immune response"/>
    <property type="evidence" value="ECO:0007669"/>
    <property type="project" value="InterPro"/>
</dbReference>
<dbReference type="PANTHER" id="PTHR15343:SF0">
    <property type="entry name" value="T-CELL ANTIGEN CD7"/>
    <property type="match status" value="1"/>
</dbReference>
<evidence type="ECO:0000256" key="1">
    <source>
        <dbReference type="SAM" id="Phobius"/>
    </source>
</evidence>
<feature type="domain" description="Immunoglobulin" evidence="3">
    <location>
        <begin position="31"/>
        <end position="142"/>
    </location>
</feature>
<sequence length="220" mass="24566">MASALVVLVLASAIVFSACISPSQGFDMDKWNLEEKVPGEPFSLHCSTQEQQSKLTLYKLSKANNINIMHVFRGESDKEGMPTYHQRYMNRVNFTGPLKDLSIIITNLTEEDSGVYYCKYTTLVKGDPIKIMANKVFVLFVNGSVCLEPFAFNANTGPIPNTKFILILFSTITAVGVLLMFLMMLVFYVIPKIKTLQAPQAAQNRGNDVYEVMSATLKRT</sequence>
<evidence type="ECO:0000313" key="5">
    <source>
        <dbReference type="Proteomes" id="UP000823561"/>
    </source>
</evidence>